<keyword evidence="1" id="KW-0175">Coiled coil</keyword>
<evidence type="ECO:0000313" key="3">
    <source>
        <dbReference type="EMBL" id="SDG08054.1"/>
    </source>
</evidence>
<feature type="coiled-coil region" evidence="1">
    <location>
        <begin position="1653"/>
        <end position="1696"/>
    </location>
</feature>
<dbReference type="EMBL" id="FNBP01000004">
    <property type="protein sequence ID" value="SDG08054.1"/>
    <property type="molecule type" value="Genomic_DNA"/>
</dbReference>
<name>A0A1G7RBM2_9RHOB</name>
<evidence type="ECO:0000256" key="2">
    <source>
        <dbReference type="SAM" id="Phobius"/>
    </source>
</evidence>
<protein>
    <submittedName>
        <fullName evidence="3">Chromosome segregation ATPase</fullName>
    </submittedName>
</protein>
<dbReference type="OrthoDB" id="7592292at2"/>
<gene>
    <name evidence="3" type="ORF">SAMN04489759_104333</name>
</gene>
<feature type="transmembrane region" description="Helical" evidence="2">
    <location>
        <begin position="2313"/>
        <end position="2330"/>
    </location>
</feature>
<keyword evidence="2" id="KW-0472">Membrane</keyword>
<dbReference type="RefSeq" id="WP_093741826.1">
    <property type="nucleotide sequence ID" value="NZ_FNBP01000004.1"/>
</dbReference>
<feature type="coiled-coil region" evidence="1">
    <location>
        <begin position="1564"/>
        <end position="1598"/>
    </location>
</feature>
<dbReference type="Proteomes" id="UP000199399">
    <property type="component" value="Unassembled WGS sequence"/>
</dbReference>
<accession>A0A1G7RBM2</accession>
<keyword evidence="4" id="KW-1185">Reference proteome</keyword>
<evidence type="ECO:0000256" key="1">
    <source>
        <dbReference type="SAM" id="Coils"/>
    </source>
</evidence>
<keyword evidence="2" id="KW-0812">Transmembrane</keyword>
<organism evidence="3 4">
    <name type="scientific">Sulfitobacter delicatus</name>
    <dbReference type="NCBI Taxonomy" id="218672"/>
    <lineage>
        <taxon>Bacteria</taxon>
        <taxon>Pseudomonadati</taxon>
        <taxon>Pseudomonadota</taxon>
        <taxon>Alphaproteobacteria</taxon>
        <taxon>Rhodobacterales</taxon>
        <taxon>Roseobacteraceae</taxon>
        <taxon>Sulfitobacter</taxon>
    </lineage>
</organism>
<reference evidence="4" key="1">
    <citation type="submission" date="2016-10" db="EMBL/GenBank/DDBJ databases">
        <authorList>
            <person name="Varghese N."/>
            <person name="Submissions S."/>
        </authorList>
    </citation>
    <scope>NUCLEOTIDE SEQUENCE [LARGE SCALE GENOMIC DNA]</scope>
    <source>
        <strain evidence="4">DSM 16477</strain>
    </source>
</reference>
<evidence type="ECO:0000313" key="4">
    <source>
        <dbReference type="Proteomes" id="UP000199399"/>
    </source>
</evidence>
<sequence>MVRIERSFRVFGHFSIGRTDDPDAAKDIPGDCLEIFHVPVENPSGTITHFSLARVSRVGDAGKLPRRITATAVEKVPPERNVFLKDGRAEIETLLEKPGTVSFWIHEPKKGGSGGQRLYFFGPLWLDQFQAGKSEVPSERFPLLPEIRTAKKDSASSVCFGSGSAWDIRIALLFPMPVALGNLFPFSPNKGGVLGFTTLVLTEQVKDLENDPRALLRPNTFIYAPPGLDKESDVKGDVDWTYGEFAIGTPKSGIKALRGKKALTSPKFEGVLQSLGFGAQSVEKGTGHTVEFLSAGSKDGHVYAVCCRRAQTLQADAGVAVESNKALLDLNRQLGGRLKLKDRTLVAECHWTVLMTDALLFRALAGSDGAAQAGGFFVSLRFDTEVPKGIVGDSGPVVGEPLTLAGAGLVEAARQSNAARAALIATDRQPQSGLPELETLTGSPVALPVIAYPTNPAMTFWPGSLPKLALPDGPVQIGFTPDTGYLDAGDGPGRNLTRRHLETIPNAKDWTAPDAAALSWRLPPEPAPPVPFRMRLPAFDDRQTGAAGGGLHHHVLLGYDAEVDVGTGKATDMVSFALGNAPLGDGPHHGAPEHFDGLEARLGSLEFARRGTLLQAGAQDATRHGGRLRLFRRHRPEVDTRPAAGPAATLKLEWRLALSVDRASPVTTDIPHGRRDERPTDLLIREAQGDAAEAGFVLTLTETLTDAADRHLVAALDERSDADDTAARDTFTVLTEAPFSLYRFSRRPLSVSDGLISVAAYDSDAREWTFRTPEQTETYRFTRPAGAVGEDADKPGRLELHDAPSRAEAVAPARPDGPDGVARRYAVDTRFSPPTDLWIDPSDLERNFNLPEYAARELFRQRGDFGLGVGFTALRGELLYGLAHSIQPPKGLDPGPGPRVAELETLTGAMVQYGANEREVPIRTRWTALRESLRQRPERLEIWTLDTRRNDPFVPARFDSGVQAAMRATALLAPPVAEGDQQGGLPPEGFGAPRLHEKGLSGGVLWPLESANITRVLRQAPVATSAEVDGLVLSPMGNSGNQTARFLNNYATIITETRDGFLQKQRVEIMGRIAGLWHPAKHVVIYERTTAPSPQFAPSPDQPRRTRRPALRKVEEFVEILQPVRRFPDMDNVSLRSRGCLEEVRFNSTVIHVNGAWGRDVGRYGWEVPLWNRGEAELRPQIYPYPDVAVVTTGEGSGDRPQTLQECLDVANLYFYTDPEAAKTEVRTDRWPARHGVDTSAVGGVDPSTDGQPKFLRELIGVNAPAADGRRTAAGRVLPGLRRFTLRLAPSDVKSRINAERGDKPIFSGLASITIMRNPADLAKDGEIGVNLEKIKKAVGALGAADALKDLVKPGVALPLGKDNPIDVPAYDTAQDAIRAIEDLASPTKADLEKLKTALLPLTKEDLVTEIDAKLAKKGTVLGDAVDLLKNNEDLKEVFEQARKFDEDDCNALADKAAGAIRRRRLMYVALVNEARKEFSRQVMAANVLTRETARDWLIEAITAESDAFFDETARNLGELRSGVATVRAITADWRADVHVAMDNARARLDAFARSYDRNMPWSRNRIDAAFAELSAELENLEKEAEQALDELRSRAATEIGVSANAVGARVAKAIRQAMGLGAQAFHTFDSVEASVTKGVERAKGAIAKVPTQADIEERLKQAQAKVDKIKDAGQKAKAQVALEKVREAADALEINDLKTRSRALVDQSGAAAKQGIGEIRELNREVLALTVGELEKLGTFSEQAHQAVADLNDAVFDEVVTQLSGIGDLAQAVLDATKAELHRFLKTWENELAAFDEAVADARGWIEANTRLADRAAEVGLGAAEAWLSDFEARIASAAQVVNARVRDEFSRQVVLPLVDGLFETVPWPPSDKVEEARALALELSEQFAEQVSDRLDELASLPLSGIDKAKKACDTLVGVRAKLLYGAESVKKAAVEELQKALEEFSGDLDDAIADITKWNEYREDVLNGADKLLGTVNEIGNQIADSGDNVRAYLDRGLDILARAGDAKPGAMPGVALQFISAATQAPEIAALKVNAERIRVLLDEAKDVLETPAIRAGLDRLGDALKALGLEFDFKTFGDRFVPEFEEDQLLNRLLPDLGGINLRDMLPSAKLPEGLREVVRLSHDLDAKTGRAWVQADLDVPLPGRQPMFSIGPFTLFLRDSRLTAFLRAEASKDSEEVAVTDRALMLTTIEAVVGGQVMVTLQDVMITYSSEDKLNFTLDPTKIRIHQTMRFIQDTLGSIFGDELGGLVFIKENGIPVGVEHKFAIPPLSLMYGTSGVSNLQISNRFALRAYPDFIIANRFNLSRRELPFLFTIFIIGGAGYIQVDTEYRPFDKQLMVVVEAGLGGSAALGFSLGPVSGGVFISISVVLRYQKTIGSAPNGEDGLSVSLVLLIAGSVTLWGMVTVYLGLMLSISYHDSGKIDGLGQLSVEVRISRWFKLRFSSQVKYKLRDGQTTTQVESKTETGGKYLDAMKKFEALKKTRAAL</sequence>
<proteinExistence type="predicted"/>
<keyword evidence="2" id="KW-1133">Transmembrane helix</keyword>
<feature type="transmembrane region" description="Helical" evidence="2">
    <location>
        <begin position="2394"/>
        <end position="2416"/>
    </location>
</feature>
<feature type="transmembrane region" description="Helical" evidence="2">
    <location>
        <begin position="2342"/>
        <end position="2374"/>
    </location>
</feature>